<comment type="function">
    <text evidence="6">Methyltransferase required for the conversion of demethylmenaquinol (DMKH2) to menaquinol (MKH2) and the conversion of 2-polyprenyl-6-methoxy-1,4-benzoquinol (DDMQH2) to 2-polyprenyl-3-methyl-6-methoxy-1,4-benzoquinol (DMQH2).</text>
</comment>
<dbReference type="Gene3D" id="3.40.50.150">
    <property type="entry name" value="Vaccinia Virus protein VP39"/>
    <property type="match status" value="1"/>
</dbReference>
<feature type="binding site" evidence="6">
    <location>
        <position position="153"/>
    </location>
    <ligand>
        <name>S-adenosyl-L-methionine</name>
        <dbReference type="ChEBI" id="CHEBI:59789"/>
    </ligand>
</feature>
<dbReference type="InterPro" id="IPR029063">
    <property type="entry name" value="SAM-dependent_MTases_sf"/>
</dbReference>
<feature type="region of interest" description="Disordered" evidence="7">
    <location>
        <begin position="1"/>
        <end position="20"/>
    </location>
</feature>
<evidence type="ECO:0000256" key="1">
    <source>
        <dbReference type="ARBA" id="ARBA00022428"/>
    </source>
</evidence>
<dbReference type="InterPro" id="IPR023576">
    <property type="entry name" value="UbiE/COQ5_MeTrFase_CS"/>
</dbReference>
<sequence>MSQDTQIQGSPDMAEPNPLPCTLDELSTAFGTQNVTPETRQNNIRSLFQSIASRYDLMNDLMSGGMHRLWKQRFVSRVKDLPEGPIYDVAGGTGDIAKLLLTQLPGREICVLDPSSKMLAVAKERLGEKCSYVEAQAEDWPLPASSVSGATLSFGLRNFTRPSLAFTEIARVLKPGGRLHILEFSQPDAWLAPFYRFYARLVIPAIGALVTGNRGAYRYLVESIAGFPPIEVVSEALEISGLEVVHTEKVLFGIAAIHIAEKVDA</sequence>
<dbReference type="RefSeq" id="WP_097152011.1">
    <property type="nucleotide sequence ID" value="NZ_OBEL01000001.1"/>
</dbReference>
<dbReference type="PROSITE" id="PS01184">
    <property type="entry name" value="UBIE_2"/>
    <property type="match status" value="1"/>
</dbReference>
<comment type="caution">
    <text evidence="6">Lacks conserved residue(s) required for the propagation of feature annotation.</text>
</comment>
<dbReference type="GO" id="GO:0043770">
    <property type="term" value="F:demethylmenaquinone methyltransferase activity"/>
    <property type="evidence" value="ECO:0007669"/>
    <property type="project" value="UniProtKB-UniRule"/>
</dbReference>
<protein>
    <recommendedName>
        <fullName evidence="6">Ubiquinone/menaquinone biosynthesis C-methyltransferase UbiE</fullName>
        <ecNumber evidence="6">2.1.1.163</ecNumber>
        <ecNumber evidence="6">2.1.1.201</ecNumber>
    </recommendedName>
    <alternativeName>
        <fullName evidence="6">2-methoxy-6-polyprenyl-1,4-benzoquinol methylase</fullName>
    </alternativeName>
    <alternativeName>
        <fullName evidence="6">Demethylmenaquinone methyltransferase</fullName>
    </alternativeName>
</protein>
<dbReference type="GO" id="GO:0032259">
    <property type="term" value="P:methylation"/>
    <property type="evidence" value="ECO:0007669"/>
    <property type="project" value="UniProtKB-KW"/>
</dbReference>
<dbReference type="EMBL" id="OBEL01000001">
    <property type="protein sequence ID" value="SNZ07194.1"/>
    <property type="molecule type" value="Genomic_DNA"/>
</dbReference>
<dbReference type="UniPathway" id="UPA00079">
    <property type="reaction ID" value="UER00169"/>
</dbReference>
<dbReference type="NCBIfam" id="TIGR01934">
    <property type="entry name" value="MenG_MenH_UbiE"/>
    <property type="match status" value="1"/>
</dbReference>
<organism evidence="8 9">
    <name type="scientific">Cohaesibacter gelatinilyticus</name>
    <dbReference type="NCBI Taxonomy" id="372072"/>
    <lineage>
        <taxon>Bacteria</taxon>
        <taxon>Pseudomonadati</taxon>
        <taxon>Pseudomonadota</taxon>
        <taxon>Alphaproteobacteria</taxon>
        <taxon>Hyphomicrobiales</taxon>
        <taxon>Cohaesibacteraceae</taxon>
    </lineage>
</organism>
<evidence type="ECO:0000313" key="8">
    <source>
        <dbReference type="EMBL" id="SNZ07194.1"/>
    </source>
</evidence>
<evidence type="ECO:0000256" key="4">
    <source>
        <dbReference type="ARBA" id="ARBA00022688"/>
    </source>
</evidence>
<evidence type="ECO:0000256" key="2">
    <source>
        <dbReference type="ARBA" id="ARBA00022603"/>
    </source>
</evidence>
<evidence type="ECO:0000256" key="3">
    <source>
        <dbReference type="ARBA" id="ARBA00022679"/>
    </source>
</evidence>
<dbReference type="CDD" id="cd02440">
    <property type="entry name" value="AdoMet_MTases"/>
    <property type="match status" value="1"/>
</dbReference>
<feature type="binding site" evidence="6">
    <location>
        <position position="113"/>
    </location>
    <ligand>
        <name>S-adenosyl-L-methionine</name>
        <dbReference type="ChEBI" id="CHEBI:59789"/>
    </ligand>
</feature>
<dbReference type="AlphaFoldDB" id="A0A285NCF6"/>
<dbReference type="PROSITE" id="PS51608">
    <property type="entry name" value="SAM_MT_UBIE"/>
    <property type="match status" value="1"/>
</dbReference>
<reference evidence="8 9" key="1">
    <citation type="submission" date="2017-09" db="EMBL/GenBank/DDBJ databases">
        <authorList>
            <person name="Ehlers B."/>
            <person name="Leendertz F.H."/>
        </authorList>
    </citation>
    <scope>NUCLEOTIDE SEQUENCE [LARGE SCALE GENOMIC DNA]</scope>
    <source>
        <strain evidence="8 9">DSM 18289</strain>
    </source>
</reference>
<dbReference type="OrthoDB" id="9808140at2"/>
<comment type="catalytic activity">
    <reaction evidence="6">
        <text>a 2-methoxy-6-(all-trans-polyprenyl)benzene-1,4-diol + S-adenosyl-L-methionine = a 5-methoxy-2-methyl-3-(all-trans-polyprenyl)benzene-1,4-diol + S-adenosyl-L-homocysteine + H(+)</text>
        <dbReference type="Rhea" id="RHEA:28286"/>
        <dbReference type="Rhea" id="RHEA-COMP:10858"/>
        <dbReference type="Rhea" id="RHEA-COMP:10859"/>
        <dbReference type="ChEBI" id="CHEBI:15378"/>
        <dbReference type="ChEBI" id="CHEBI:57856"/>
        <dbReference type="ChEBI" id="CHEBI:59789"/>
        <dbReference type="ChEBI" id="CHEBI:84166"/>
        <dbReference type="ChEBI" id="CHEBI:84167"/>
        <dbReference type="EC" id="2.1.1.201"/>
    </reaction>
</comment>
<comment type="catalytic activity">
    <reaction evidence="6">
        <text>a 2-demethylmenaquinol + S-adenosyl-L-methionine = a menaquinol + S-adenosyl-L-homocysteine + H(+)</text>
        <dbReference type="Rhea" id="RHEA:42640"/>
        <dbReference type="Rhea" id="RHEA-COMP:9539"/>
        <dbReference type="Rhea" id="RHEA-COMP:9563"/>
        <dbReference type="ChEBI" id="CHEBI:15378"/>
        <dbReference type="ChEBI" id="CHEBI:18151"/>
        <dbReference type="ChEBI" id="CHEBI:55437"/>
        <dbReference type="ChEBI" id="CHEBI:57856"/>
        <dbReference type="ChEBI" id="CHEBI:59789"/>
        <dbReference type="EC" id="2.1.1.163"/>
    </reaction>
</comment>
<dbReference type="GO" id="GO:0009234">
    <property type="term" value="P:menaquinone biosynthetic process"/>
    <property type="evidence" value="ECO:0007669"/>
    <property type="project" value="UniProtKB-UniRule"/>
</dbReference>
<keyword evidence="5 6" id="KW-0949">S-adenosyl-L-methionine</keyword>
<comment type="similarity">
    <text evidence="6">Belongs to the class I-like SAM-binding methyltransferase superfamily. MenG/UbiE family.</text>
</comment>
<dbReference type="GO" id="GO:0009060">
    <property type="term" value="P:aerobic respiration"/>
    <property type="evidence" value="ECO:0007669"/>
    <property type="project" value="UniProtKB-UniRule"/>
</dbReference>
<dbReference type="Proteomes" id="UP000219439">
    <property type="component" value="Unassembled WGS sequence"/>
</dbReference>
<comment type="pathway">
    <text evidence="6">Cofactor biosynthesis; ubiquinone biosynthesis.</text>
</comment>
<proteinExistence type="inferred from homology"/>
<dbReference type="HAMAP" id="MF_01813">
    <property type="entry name" value="MenG_UbiE_methyltr"/>
    <property type="match status" value="1"/>
</dbReference>
<evidence type="ECO:0000256" key="7">
    <source>
        <dbReference type="SAM" id="MobiDB-lite"/>
    </source>
</evidence>
<keyword evidence="4 6" id="KW-0831">Ubiquinone biosynthesis</keyword>
<evidence type="ECO:0000256" key="6">
    <source>
        <dbReference type="HAMAP-Rule" id="MF_01813"/>
    </source>
</evidence>
<dbReference type="PANTHER" id="PTHR43591">
    <property type="entry name" value="METHYLTRANSFERASE"/>
    <property type="match status" value="1"/>
</dbReference>
<name>A0A285NCF6_9HYPH</name>
<gene>
    <name evidence="6" type="primary">ubiE</name>
    <name evidence="8" type="ORF">SAMN06265368_0710</name>
</gene>
<dbReference type="EC" id="2.1.1.163" evidence="6"/>
<keyword evidence="9" id="KW-1185">Reference proteome</keyword>
<accession>A0A285NCF6</accession>
<dbReference type="PANTHER" id="PTHR43591:SF24">
    <property type="entry name" value="2-METHOXY-6-POLYPRENYL-1,4-BENZOQUINOL METHYLASE, MITOCHONDRIAL"/>
    <property type="match status" value="1"/>
</dbReference>
<evidence type="ECO:0000256" key="5">
    <source>
        <dbReference type="ARBA" id="ARBA00022691"/>
    </source>
</evidence>
<dbReference type="InterPro" id="IPR004033">
    <property type="entry name" value="UbiE/COQ5_MeTrFase"/>
</dbReference>
<dbReference type="UniPathway" id="UPA00232"/>
<evidence type="ECO:0000313" key="9">
    <source>
        <dbReference type="Proteomes" id="UP000219439"/>
    </source>
</evidence>
<dbReference type="Pfam" id="PF01209">
    <property type="entry name" value="Ubie_methyltran"/>
    <property type="match status" value="1"/>
</dbReference>
<keyword evidence="3 6" id="KW-0808">Transferase</keyword>
<dbReference type="EC" id="2.1.1.201" evidence="6"/>
<keyword evidence="2 6" id="KW-0489">Methyltransferase</keyword>
<dbReference type="PROSITE" id="PS01183">
    <property type="entry name" value="UBIE_1"/>
    <property type="match status" value="1"/>
</dbReference>
<dbReference type="SUPFAM" id="SSF53335">
    <property type="entry name" value="S-adenosyl-L-methionine-dependent methyltransferases"/>
    <property type="match status" value="1"/>
</dbReference>
<comment type="pathway">
    <text evidence="6">Quinol/quinone metabolism; menaquinone biosynthesis; menaquinol from 1,4-dihydroxy-2-naphthoate: step 2/2.</text>
</comment>
<dbReference type="GO" id="GO:0008425">
    <property type="term" value="F:2-methoxy-6-polyprenyl-1,4-benzoquinol methyltransferase activity"/>
    <property type="evidence" value="ECO:0007669"/>
    <property type="project" value="UniProtKB-UniRule"/>
</dbReference>
<keyword evidence="1 6" id="KW-0474">Menaquinone biosynthesis</keyword>
<feature type="binding site" evidence="6">
    <location>
        <position position="93"/>
    </location>
    <ligand>
        <name>S-adenosyl-L-methionine</name>
        <dbReference type="ChEBI" id="CHEBI:59789"/>
    </ligand>
</feature>